<dbReference type="AlphaFoldDB" id="A0A167GRH5"/>
<accession>A0A167GRH5</accession>
<gene>
    <name evidence="2" type="ORF">CALVIDRAFT_602634</name>
</gene>
<keyword evidence="1" id="KW-1133">Transmembrane helix</keyword>
<keyword evidence="1" id="KW-0472">Membrane</keyword>
<dbReference type="OrthoDB" id="549336at2759"/>
<name>A0A167GRH5_CALVF</name>
<proteinExistence type="predicted"/>
<dbReference type="EMBL" id="KV417333">
    <property type="protein sequence ID" value="KZO90832.1"/>
    <property type="molecule type" value="Genomic_DNA"/>
</dbReference>
<evidence type="ECO:0000313" key="3">
    <source>
        <dbReference type="Proteomes" id="UP000076738"/>
    </source>
</evidence>
<evidence type="ECO:0008006" key="4">
    <source>
        <dbReference type="Google" id="ProtNLM"/>
    </source>
</evidence>
<dbReference type="Proteomes" id="UP000076738">
    <property type="component" value="Unassembled WGS sequence"/>
</dbReference>
<reference evidence="2 3" key="1">
    <citation type="journal article" date="2016" name="Mol. Biol. Evol.">
        <title>Comparative Genomics of Early-Diverging Mushroom-Forming Fungi Provides Insights into the Origins of Lignocellulose Decay Capabilities.</title>
        <authorList>
            <person name="Nagy L.G."/>
            <person name="Riley R."/>
            <person name="Tritt A."/>
            <person name="Adam C."/>
            <person name="Daum C."/>
            <person name="Floudas D."/>
            <person name="Sun H."/>
            <person name="Yadav J.S."/>
            <person name="Pangilinan J."/>
            <person name="Larsson K.H."/>
            <person name="Matsuura K."/>
            <person name="Barry K."/>
            <person name="Labutti K."/>
            <person name="Kuo R."/>
            <person name="Ohm R.A."/>
            <person name="Bhattacharya S.S."/>
            <person name="Shirouzu T."/>
            <person name="Yoshinaga Y."/>
            <person name="Martin F.M."/>
            <person name="Grigoriev I.V."/>
            <person name="Hibbett D.S."/>
        </authorList>
    </citation>
    <scope>NUCLEOTIDE SEQUENCE [LARGE SCALE GENOMIC DNA]</scope>
    <source>
        <strain evidence="2 3">TUFC12733</strain>
    </source>
</reference>
<keyword evidence="3" id="KW-1185">Reference proteome</keyword>
<keyword evidence="1" id="KW-0812">Transmembrane</keyword>
<evidence type="ECO:0000256" key="1">
    <source>
        <dbReference type="SAM" id="Phobius"/>
    </source>
</evidence>
<sequence>MRKTHLRLTTRHRLIIFAVIISTGILFTRATTRSAISQQCQHIWEPALSLPLVDHSSAKVAIVQTETYHDEVEGAIIHDFVNMGIQPTIIRAHPYRYGFENIIHQFYHRQPVEVPVTEFGSVIKSGRFDVAIFVTCSWKLDDLVNELVASQTWVVCVVHHVDDKHKDAYRKLAKTGRFSLVTLSEHTALRQRELLEKWGELSQAPEWDTVDVQIAVPVFTGPKLLEYSRTSARVPNRIVIQGAINNHRRDYDKLFRDLVPLMTIDLASWGYFQEAANSSFQFLPQDQGRPKEEPFSIHLLGQMSARGKALVPRVPVELKHVVHFHQNLPYMAYYELLASMDLLLPAFHGDGYYINTASSSIPAALIGRVPVLASSRHMRAYGYLAPPAAIMRPTSMSDAKAIQLLRLRQNPMPDSVLEENHETLPDWDGAFSSVLERNKVTWFNILRKALSKNVIPSLHQ</sequence>
<evidence type="ECO:0000313" key="2">
    <source>
        <dbReference type="EMBL" id="KZO90832.1"/>
    </source>
</evidence>
<feature type="transmembrane region" description="Helical" evidence="1">
    <location>
        <begin position="12"/>
        <end position="30"/>
    </location>
</feature>
<organism evidence="2 3">
    <name type="scientific">Calocera viscosa (strain TUFC12733)</name>
    <dbReference type="NCBI Taxonomy" id="1330018"/>
    <lineage>
        <taxon>Eukaryota</taxon>
        <taxon>Fungi</taxon>
        <taxon>Dikarya</taxon>
        <taxon>Basidiomycota</taxon>
        <taxon>Agaricomycotina</taxon>
        <taxon>Dacrymycetes</taxon>
        <taxon>Dacrymycetales</taxon>
        <taxon>Dacrymycetaceae</taxon>
        <taxon>Calocera</taxon>
    </lineage>
</organism>
<protein>
    <recommendedName>
        <fullName evidence="4">Glycosyltransferase family 1 protein</fullName>
    </recommendedName>
</protein>